<dbReference type="VEuPathDB" id="FungiDB:MPH_11712"/>
<reference evidence="1 2" key="1">
    <citation type="journal article" date="2012" name="BMC Genomics">
        <title>Tools to kill: Genome of one of the most destructive plant pathogenic fungi Macrophomina phaseolina.</title>
        <authorList>
            <person name="Islam M.S."/>
            <person name="Haque M.S."/>
            <person name="Islam M.M."/>
            <person name="Emdad E.M."/>
            <person name="Halim A."/>
            <person name="Hossen Q.M.M."/>
            <person name="Hossain M.Z."/>
            <person name="Ahmed B."/>
            <person name="Rahim S."/>
            <person name="Rahman M.S."/>
            <person name="Alam M.M."/>
            <person name="Hou S."/>
            <person name="Wan X."/>
            <person name="Saito J.A."/>
            <person name="Alam M."/>
        </authorList>
    </citation>
    <scope>NUCLEOTIDE SEQUENCE [LARGE SCALE GENOMIC DNA]</scope>
    <source>
        <strain evidence="1 2">MS6</strain>
    </source>
</reference>
<accession>K2S3C8</accession>
<dbReference type="HOGENOM" id="CLU_1133775_0_0_1"/>
<protein>
    <submittedName>
        <fullName evidence="1">Uncharacterized protein</fullName>
    </submittedName>
</protein>
<comment type="caution">
    <text evidence="1">The sequence shown here is derived from an EMBL/GenBank/DDBJ whole genome shotgun (WGS) entry which is preliminary data.</text>
</comment>
<dbReference type="InParanoid" id="K2S3C8"/>
<dbReference type="AlphaFoldDB" id="K2S3C8"/>
<name>K2S3C8_MACPH</name>
<proteinExistence type="predicted"/>
<evidence type="ECO:0000313" key="1">
    <source>
        <dbReference type="EMBL" id="EKG11240.1"/>
    </source>
</evidence>
<dbReference type="Proteomes" id="UP000007129">
    <property type="component" value="Unassembled WGS sequence"/>
</dbReference>
<organism evidence="1 2">
    <name type="scientific">Macrophomina phaseolina (strain MS6)</name>
    <name type="common">Charcoal rot fungus</name>
    <dbReference type="NCBI Taxonomy" id="1126212"/>
    <lineage>
        <taxon>Eukaryota</taxon>
        <taxon>Fungi</taxon>
        <taxon>Dikarya</taxon>
        <taxon>Ascomycota</taxon>
        <taxon>Pezizomycotina</taxon>
        <taxon>Dothideomycetes</taxon>
        <taxon>Dothideomycetes incertae sedis</taxon>
        <taxon>Botryosphaeriales</taxon>
        <taxon>Botryosphaeriaceae</taxon>
        <taxon>Macrophomina</taxon>
    </lineage>
</organism>
<dbReference type="EMBL" id="AHHD01000496">
    <property type="protein sequence ID" value="EKG11240.1"/>
    <property type="molecule type" value="Genomic_DNA"/>
</dbReference>
<sequence>MFCPRLVYRSGCNVVQNIFISRTHRLPTPTTLSLTRHRRPFAVLCRRRCFALSLSLPLSLHQRRPLCSAKRTLLSLQVLGNHVARTSISLSLKSRILLKLGVASVASYCTRMPDTSSGRCSWAVPEYILSPHTLHLVSNFIENFTREMWPDDDSPIFCRYSRGGGLSNSYLSKGREISIGQPLWEILQCKTPCTDELEQEARMSDERSRCSVEIYQEGTSYEARHLCFSLLVQRSHRYRMLFECN</sequence>
<evidence type="ECO:0000313" key="2">
    <source>
        <dbReference type="Proteomes" id="UP000007129"/>
    </source>
</evidence>
<gene>
    <name evidence="1" type="ORF">MPH_11712</name>
</gene>